<gene>
    <name evidence="2" type="ORF">SAMN05216580_1351</name>
</gene>
<dbReference type="OrthoDB" id="6785873at2"/>
<dbReference type="AlphaFoldDB" id="A0A1H2FQM5"/>
<evidence type="ECO:0008006" key="4">
    <source>
        <dbReference type="Google" id="ProtNLM"/>
    </source>
</evidence>
<accession>A0A1H2FQM5</accession>
<keyword evidence="1" id="KW-0732">Signal</keyword>
<protein>
    <recommendedName>
        <fullName evidence="4">Tetratricopeptide repeat-containing protein</fullName>
    </recommendedName>
</protein>
<dbReference type="SUPFAM" id="SSF48452">
    <property type="entry name" value="TPR-like"/>
    <property type="match status" value="1"/>
</dbReference>
<feature type="signal peptide" evidence="1">
    <location>
        <begin position="1"/>
        <end position="18"/>
    </location>
</feature>
<evidence type="ECO:0000256" key="1">
    <source>
        <dbReference type="SAM" id="SignalP"/>
    </source>
</evidence>
<feature type="chain" id="PRO_5009274142" description="Tetratricopeptide repeat-containing protein" evidence="1">
    <location>
        <begin position="19"/>
        <end position="361"/>
    </location>
</feature>
<organism evidence="2 3">
    <name type="scientific">Geopseudomonas guangdongensis</name>
    <dbReference type="NCBI Taxonomy" id="1245526"/>
    <lineage>
        <taxon>Bacteria</taxon>
        <taxon>Pseudomonadati</taxon>
        <taxon>Pseudomonadota</taxon>
        <taxon>Gammaproteobacteria</taxon>
        <taxon>Pseudomonadales</taxon>
        <taxon>Pseudomonadaceae</taxon>
        <taxon>Geopseudomonas</taxon>
    </lineage>
</organism>
<sequence length="361" mass="40105">MRRLLFVALLTLSAPLWAAQTLEPGVLRALGEAQQAQQRGDLQAARRALDGVKAAPGSLEQALLWRSRGYLAWTEGNRRGAIEALEQALASGKLEPAQAGQERDNLARLNYAEGRHAKVVELLAARAAGLDDDGLQMLIQSYQALKQPAKALPLAERYLARQPQAGDVWLQFMVAANAQLKRDAEAERWQRRLLARHPDDLQAWQQLAALQQRAGAPDKALATLRTAQRRGLRFAAAELDNLTLLAGAAGQPWQGARLLAGLLDSGLLNRTAEREERLALFWWQARERAQAAAAYRQLAERSGAGRHWLRVAQLELERERWQAALEALNHAERGGADRRQVRQWRGWAQQQLEGAALLSSR</sequence>
<keyword evidence="3" id="KW-1185">Reference proteome</keyword>
<dbReference type="Gene3D" id="1.25.40.10">
    <property type="entry name" value="Tetratricopeptide repeat domain"/>
    <property type="match status" value="1"/>
</dbReference>
<dbReference type="EMBL" id="LT629780">
    <property type="protein sequence ID" value="SDU09663.1"/>
    <property type="molecule type" value="Genomic_DNA"/>
</dbReference>
<name>A0A1H2FQM5_9GAMM</name>
<proteinExistence type="predicted"/>
<evidence type="ECO:0000313" key="2">
    <source>
        <dbReference type="EMBL" id="SDU09663.1"/>
    </source>
</evidence>
<dbReference type="RefSeq" id="WP_090213082.1">
    <property type="nucleotide sequence ID" value="NZ_LT629780.1"/>
</dbReference>
<evidence type="ECO:0000313" key="3">
    <source>
        <dbReference type="Proteomes" id="UP000243063"/>
    </source>
</evidence>
<dbReference type="InterPro" id="IPR011990">
    <property type="entry name" value="TPR-like_helical_dom_sf"/>
</dbReference>
<dbReference type="STRING" id="1245526.SAMN05216580_1351"/>
<dbReference type="Proteomes" id="UP000243063">
    <property type="component" value="Chromosome I"/>
</dbReference>
<reference evidence="3" key="1">
    <citation type="submission" date="2016-10" db="EMBL/GenBank/DDBJ databases">
        <authorList>
            <person name="Varghese N."/>
            <person name="Submissions S."/>
        </authorList>
    </citation>
    <scope>NUCLEOTIDE SEQUENCE [LARGE SCALE GENOMIC DNA]</scope>
    <source>
        <strain evidence="3">CCTCC 2012022</strain>
    </source>
</reference>